<evidence type="ECO:0000259" key="1">
    <source>
        <dbReference type="Pfam" id="PF13924"/>
    </source>
</evidence>
<dbReference type="Proteomes" id="UP000667802">
    <property type="component" value="Unassembled WGS sequence"/>
</dbReference>
<evidence type="ECO:0000313" key="3">
    <source>
        <dbReference type="Proteomes" id="UP000667802"/>
    </source>
</evidence>
<proteinExistence type="predicted"/>
<evidence type="ECO:0000313" key="2">
    <source>
        <dbReference type="EMBL" id="MDR9895585.1"/>
    </source>
</evidence>
<accession>A0AAP5I6F1</accession>
<feature type="domain" description="Lipocalin-like" evidence="1">
    <location>
        <begin position="8"/>
        <end position="146"/>
    </location>
</feature>
<dbReference type="InterPro" id="IPR024311">
    <property type="entry name" value="Lipocalin-like"/>
</dbReference>
<dbReference type="RefSeq" id="WP_208344735.1">
    <property type="nucleotide sequence ID" value="NZ_CAWQFN010000534.1"/>
</dbReference>
<sequence length="148" mass="17094">MMIQNYFVGVWRLVSSEVRDTQGRSSKLYHADSSGYLIYTDNGYVSVHVNVINPPDMAKIFEVFMELSLEQKAAMAKLDRETYFSYCGKYEIQTDKVIHYVELSSNPIVSGIQERFFKFVGDSLELSAPWSLEKSVELINCLIWERVL</sequence>
<dbReference type="Pfam" id="PF13924">
    <property type="entry name" value="Lipocalin_5"/>
    <property type="match status" value="1"/>
</dbReference>
<comment type="caution">
    <text evidence="2">The sequence shown here is derived from an EMBL/GenBank/DDBJ whole genome shotgun (WGS) entry which is preliminary data.</text>
</comment>
<name>A0AAP5I6F1_9CYAN</name>
<organism evidence="2 3">
    <name type="scientific">Aetokthonos hydrillicola Thurmond2011</name>
    <dbReference type="NCBI Taxonomy" id="2712845"/>
    <lineage>
        <taxon>Bacteria</taxon>
        <taxon>Bacillati</taxon>
        <taxon>Cyanobacteriota</taxon>
        <taxon>Cyanophyceae</taxon>
        <taxon>Nostocales</taxon>
        <taxon>Hapalosiphonaceae</taxon>
        <taxon>Aetokthonos</taxon>
    </lineage>
</organism>
<gene>
    <name evidence="2" type="ORF">G7B40_013550</name>
</gene>
<protein>
    <submittedName>
        <fullName evidence="2">Lipocalin-like domain-containing protein</fullName>
    </submittedName>
</protein>
<dbReference type="AlphaFoldDB" id="A0AAP5I6F1"/>
<dbReference type="EMBL" id="JAALHA020000005">
    <property type="protein sequence ID" value="MDR9895585.1"/>
    <property type="molecule type" value="Genomic_DNA"/>
</dbReference>
<reference evidence="3" key="1">
    <citation type="journal article" date="2021" name="Science">
        <title>Hunting the eagle killer: A cyanobacterial neurotoxin causes vacuolar myelinopathy.</title>
        <authorList>
            <person name="Breinlinger S."/>
            <person name="Phillips T.J."/>
            <person name="Haram B.N."/>
            <person name="Mares J."/>
            <person name="Martinez Yerena J.A."/>
            <person name="Hrouzek P."/>
            <person name="Sobotka R."/>
            <person name="Henderson W.M."/>
            <person name="Schmieder P."/>
            <person name="Williams S.M."/>
            <person name="Lauderdale J.D."/>
            <person name="Wilde H.D."/>
            <person name="Gerrin W."/>
            <person name="Kust A."/>
            <person name="Washington J.W."/>
            <person name="Wagner C."/>
            <person name="Geier B."/>
            <person name="Liebeke M."/>
            <person name="Enke H."/>
            <person name="Niedermeyer T.H.J."/>
            <person name="Wilde S.B."/>
        </authorList>
    </citation>
    <scope>NUCLEOTIDE SEQUENCE [LARGE SCALE GENOMIC DNA]</scope>
    <source>
        <strain evidence="3">Thurmond2011</strain>
    </source>
</reference>
<keyword evidence="3" id="KW-1185">Reference proteome</keyword>